<feature type="domain" description="NADPH-dependent FMN reductase-like" evidence="3">
    <location>
        <begin position="4"/>
        <end position="150"/>
    </location>
</feature>
<sequence length="186" mass="20112">MITLIGISGSLRRQSLNSALLRAAAGMMPDGSTLEIADISGIPLYNGDVESEGMPDAVTTLKDRIASSSGLLLVTPEYNNSIPGVLKNAIDWLTRPSDDIARVFHGRPVTIIGASPGPYGTLLSQNAWLSVLRTLRTDPWLEGRLAVARANTAFNDKGELVDDKVRGQLRQFMEGFVQYVSERAGR</sequence>
<keyword evidence="2" id="KW-0285">Flavoprotein</keyword>
<dbReference type="RefSeq" id="WP_184334694.1">
    <property type="nucleotide sequence ID" value="NZ_JACHHZ010000005.1"/>
</dbReference>
<comment type="caution">
    <text evidence="4">The sequence shown here is derived from an EMBL/GenBank/DDBJ whole genome shotgun (WGS) entry which is preliminary data.</text>
</comment>
<evidence type="ECO:0000256" key="1">
    <source>
        <dbReference type="ARBA" id="ARBA00001917"/>
    </source>
</evidence>
<dbReference type="InterPro" id="IPR050712">
    <property type="entry name" value="NAD(P)H-dep_reductase"/>
</dbReference>
<accession>A0A841HQ28</accession>
<dbReference type="PANTHER" id="PTHR30543">
    <property type="entry name" value="CHROMATE REDUCTASE"/>
    <property type="match status" value="1"/>
</dbReference>
<dbReference type="Gene3D" id="3.40.50.360">
    <property type="match status" value="1"/>
</dbReference>
<dbReference type="AlphaFoldDB" id="A0A841HQ28"/>
<evidence type="ECO:0000256" key="2">
    <source>
        <dbReference type="ARBA" id="ARBA00022643"/>
    </source>
</evidence>
<dbReference type="PANTHER" id="PTHR30543:SF21">
    <property type="entry name" value="NAD(P)H-DEPENDENT FMN REDUCTASE LOT6"/>
    <property type="match status" value="1"/>
</dbReference>
<keyword evidence="2" id="KW-0288">FMN</keyword>
<dbReference type="InterPro" id="IPR029039">
    <property type="entry name" value="Flavoprotein-like_sf"/>
</dbReference>
<dbReference type="GO" id="GO:0016491">
    <property type="term" value="F:oxidoreductase activity"/>
    <property type="evidence" value="ECO:0007669"/>
    <property type="project" value="InterPro"/>
</dbReference>
<organism evidence="4 5">
    <name type="scientific">Povalibacter uvarum</name>
    <dbReference type="NCBI Taxonomy" id="732238"/>
    <lineage>
        <taxon>Bacteria</taxon>
        <taxon>Pseudomonadati</taxon>
        <taxon>Pseudomonadota</taxon>
        <taxon>Gammaproteobacteria</taxon>
        <taxon>Steroidobacterales</taxon>
        <taxon>Steroidobacteraceae</taxon>
        <taxon>Povalibacter</taxon>
    </lineage>
</organism>
<dbReference type="InterPro" id="IPR005025">
    <property type="entry name" value="FMN_Rdtase-like_dom"/>
</dbReference>
<dbReference type="GO" id="GO:0005829">
    <property type="term" value="C:cytosol"/>
    <property type="evidence" value="ECO:0007669"/>
    <property type="project" value="TreeGrafter"/>
</dbReference>
<dbReference type="Pfam" id="PF03358">
    <property type="entry name" value="FMN_red"/>
    <property type="match status" value="1"/>
</dbReference>
<protein>
    <submittedName>
        <fullName evidence="4">NAD(P)H-dependent FMN reductase</fullName>
    </submittedName>
</protein>
<evidence type="ECO:0000313" key="5">
    <source>
        <dbReference type="Proteomes" id="UP000588068"/>
    </source>
</evidence>
<dbReference type="SUPFAM" id="SSF52218">
    <property type="entry name" value="Flavoproteins"/>
    <property type="match status" value="1"/>
</dbReference>
<gene>
    <name evidence="4" type="ORF">HNQ60_004197</name>
</gene>
<dbReference type="EMBL" id="JACHHZ010000005">
    <property type="protein sequence ID" value="MBB6095307.1"/>
    <property type="molecule type" value="Genomic_DNA"/>
</dbReference>
<reference evidence="4 5" key="1">
    <citation type="submission" date="2020-08" db="EMBL/GenBank/DDBJ databases">
        <title>Genomic Encyclopedia of Type Strains, Phase IV (KMG-IV): sequencing the most valuable type-strain genomes for metagenomic binning, comparative biology and taxonomic classification.</title>
        <authorList>
            <person name="Goeker M."/>
        </authorList>
    </citation>
    <scope>NUCLEOTIDE SEQUENCE [LARGE SCALE GENOMIC DNA]</scope>
    <source>
        <strain evidence="4 5">DSM 26723</strain>
    </source>
</reference>
<name>A0A841HQ28_9GAMM</name>
<evidence type="ECO:0000313" key="4">
    <source>
        <dbReference type="EMBL" id="MBB6095307.1"/>
    </source>
</evidence>
<comment type="cofactor">
    <cofactor evidence="1">
        <name>FMN</name>
        <dbReference type="ChEBI" id="CHEBI:58210"/>
    </cofactor>
</comment>
<keyword evidence="5" id="KW-1185">Reference proteome</keyword>
<proteinExistence type="predicted"/>
<evidence type="ECO:0000259" key="3">
    <source>
        <dbReference type="Pfam" id="PF03358"/>
    </source>
</evidence>
<dbReference type="Proteomes" id="UP000588068">
    <property type="component" value="Unassembled WGS sequence"/>
</dbReference>
<dbReference type="GO" id="GO:0010181">
    <property type="term" value="F:FMN binding"/>
    <property type="evidence" value="ECO:0007669"/>
    <property type="project" value="TreeGrafter"/>
</dbReference>